<evidence type="ECO:0000256" key="7">
    <source>
        <dbReference type="ARBA" id="ARBA00022840"/>
    </source>
</evidence>
<dbReference type="Pfam" id="PF02518">
    <property type="entry name" value="HATPase_c"/>
    <property type="match status" value="1"/>
</dbReference>
<dbReference type="RefSeq" id="WP_344305982.1">
    <property type="nucleotide sequence ID" value="NZ_BAAANY010000001.1"/>
</dbReference>
<name>A0ABN2FNH8_9ACTN</name>
<dbReference type="InterPro" id="IPR011712">
    <property type="entry name" value="Sig_transdc_His_kin_sub3_dim/P"/>
</dbReference>
<dbReference type="PANTHER" id="PTHR24421:SF10">
    <property type="entry name" value="NITRATE_NITRITE SENSOR PROTEIN NARQ"/>
    <property type="match status" value="1"/>
</dbReference>
<keyword evidence="6" id="KW-0418">Kinase</keyword>
<keyword evidence="13" id="KW-1185">Reference proteome</keyword>
<dbReference type="EMBL" id="BAAANY010000001">
    <property type="protein sequence ID" value="GAA1654964.1"/>
    <property type="molecule type" value="Genomic_DNA"/>
</dbReference>
<evidence type="ECO:0000313" key="12">
    <source>
        <dbReference type="EMBL" id="GAA1654964.1"/>
    </source>
</evidence>
<dbReference type="SMART" id="SM00387">
    <property type="entry name" value="HATPase_c"/>
    <property type="match status" value="1"/>
</dbReference>
<dbReference type="Pfam" id="PF13796">
    <property type="entry name" value="Sensor"/>
    <property type="match status" value="2"/>
</dbReference>
<sequence>MRYVRAVWRGLALFAIGPLKPVFAVGSLLGIAALPWLIEFPRPLMGLARRLAGEWSGVPIPVPYQPKPPPPTPGPDGLYRSADGRTLYKTAAGPAFGRYYTWVMSDLATWRDLGWLVLDPVIGGAIAVLPAALIAFGVTGPLLLRTNVFIGLVSIAVGVLIAPWMLRLHGLWTRALLSPASAAAIVRARAFGWWFANGQIANSRCFAIGVQSLLVIPLVPVYLLALLLGPLGAPVVVWSRWLPNLFRMYGRRWSELDLPRPYLPVSGSSWMDRERWVLRDPATWRDLGWLIFQPVIGIVPMLLPMTAFCYAMGGLIGPGLFDPNGSQWVGQLYGSRWLALVGGVLLVVAMLALSPPLVRAHSLWSSLLLRPTAKAMMLVEREELTARVEQLTETRTAATDTQAAEVRRIERDLHDGAQARLVAMGMTLGAIEALIDQDPAAAKALVSKARDSSASALAELRTLVRGIHPPILAERGLADAIRAIALDSPLDVQVKAALDGQLAAPVESAAYFAVAELLTNAARHSGAERVWIDLRHLDSALRISVLDDGTGGADPSRGSGLRGIERRLGTFDGRVTVSSPSGGPTMVTMELPCALSSPKTSTFSATD</sequence>
<gene>
    <name evidence="12" type="ORF">GCM10009765_00110</name>
</gene>
<feature type="transmembrane region" description="Helical" evidence="10">
    <location>
        <begin position="12"/>
        <end position="38"/>
    </location>
</feature>
<feature type="transmembrane region" description="Helical" evidence="10">
    <location>
        <begin position="113"/>
        <end position="136"/>
    </location>
</feature>
<dbReference type="InterPro" id="IPR050482">
    <property type="entry name" value="Sensor_HK_TwoCompSys"/>
</dbReference>
<comment type="caution">
    <text evidence="12">The sequence shown here is derived from an EMBL/GenBank/DDBJ whole genome shotgun (WGS) entry which is preliminary data.</text>
</comment>
<feature type="transmembrane region" description="Helical" evidence="10">
    <location>
        <begin position="295"/>
        <end position="317"/>
    </location>
</feature>
<proteinExistence type="predicted"/>
<keyword evidence="9" id="KW-0175">Coiled coil</keyword>
<keyword evidence="8" id="KW-0902">Two-component regulatory system</keyword>
<comment type="catalytic activity">
    <reaction evidence="1">
        <text>ATP + protein L-histidine = ADP + protein N-phospho-L-histidine.</text>
        <dbReference type="EC" id="2.7.13.3"/>
    </reaction>
</comment>
<feature type="domain" description="Histidine kinase/HSP90-like ATPase" evidence="11">
    <location>
        <begin position="505"/>
        <end position="595"/>
    </location>
</feature>
<evidence type="ECO:0000256" key="3">
    <source>
        <dbReference type="ARBA" id="ARBA00022553"/>
    </source>
</evidence>
<evidence type="ECO:0000256" key="4">
    <source>
        <dbReference type="ARBA" id="ARBA00022679"/>
    </source>
</evidence>
<accession>A0ABN2FNH8</accession>
<keyword evidence="10" id="KW-1133">Transmembrane helix</keyword>
<evidence type="ECO:0000256" key="1">
    <source>
        <dbReference type="ARBA" id="ARBA00000085"/>
    </source>
</evidence>
<dbReference type="InterPro" id="IPR036890">
    <property type="entry name" value="HATPase_C_sf"/>
</dbReference>
<keyword evidence="5" id="KW-0547">Nucleotide-binding</keyword>
<evidence type="ECO:0000256" key="9">
    <source>
        <dbReference type="SAM" id="Coils"/>
    </source>
</evidence>
<dbReference type="Proteomes" id="UP001500618">
    <property type="component" value="Unassembled WGS sequence"/>
</dbReference>
<dbReference type="Gene3D" id="1.20.5.1930">
    <property type="match status" value="1"/>
</dbReference>
<dbReference type="InterPro" id="IPR003594">
    <property type="entry name" value="HATPase_dom"/>
</dbReference>
<feature type="transmembrane region" description="Helical" evidence="10">
    <location>
        <begin position="221"/>
        <end position="242"/>
    </location>
</feature>
<evidence type="ECO:0000256" key="6">
    <source>
        <dbReference type="ARBA" id="ARBA00022777"/>
    </source>
</evidence>
<feature type="transmembrane region" description="Helical" evidence="10">
    <location>
        <begin position="148"/>
        <end position="166"/>
    </location>
</feature>
<evidence type="ECO:0000256" key="8">
    <source>
        <dbReference type="ARBA" id="ARBA00023012"/>
    </source>
</evidence>
<dbReference type="EC" id="2.7.13.3" evidence="2"/>
<evidence type="ECO:0000256" key="2">
    <source>
        <dbReference type="ARBA" id="ARBA00012438"/>
    </source>
</evidence>
<dbReference type="Pfam" id="PF07730">
    <property type="entry name" value="HisKA_3"/>
    <property type="match status" value="1"/>
</dbReference>
<dbReference type="PANTHER" id="PTHR24421">
    <property type="entry name" value="NITRATE/NITRITE SENSOR PROTEIN NARX-RELATED"/>
    <property type="match status" value="1"/>
</dbReference>
<reference evidence="12 13" key="1">
    <citation type="journal article" date="2019" name="Int. J. Syst. Evol. Microbiol.">
        <title>The Global Catalogue of Microorganisms (GCM) 10K type strain sequencing project: providing services to taxonomists for standard genome sequencing and annotation.</title>
        <authorList>
            <consortium name="The Broad Institute Genomics Platform"/>
            <consortium name="The Broad Institute Genome Sequencing Center for Infectious Disease"/>
            <person name="Wu L."/>
            <person name="Ma J."/>
        </authorList>
    </citation>
    <scope>NUCLEOTIDE SEQUENCE [LARGE SCALE GENOMIC DNA]</scope>
    <source>
        <strain evidence="12 13">JCM 14718</strain>
    </source>
</reference>
<dbReference type="CDD" id="cd16917">
    <property type="entry name" value="HATPase_UhpB-NarQ-NarX-like"/>
    <property type="match status" value="1"/>
</dbReference>
<evidence type="ECO:0000313" key="13">
    <source>
        <dbReference type="Proteomes" id="UP001500618"/>
    </source>
</evidence>
<feature type="transmembrane region" description="Helical" evidence="10">
    <location>
        <begin position="337"/>
        <end position="358"/>
    </location>
</feature>
<keyword evidence="7" id="KW-0067">ATP-binding</keyword>
<keyword evidence="4" id="KW-0808">Transferase</keyword>
<dbReference type="Gene3D" id="3.30.565.10">
    <property type="entry name" value="Histidine kinase-like ATPase, C-terminal domain"/>
    <property type="match status" value="1"/>
</dbReference>
<feature type="coiled-coil region" evidence="9">
    <location>
        <begin position="374"/>
        <end position="401"/>
    </location>
</feature>
<protein>
    <recommendedName>
        <fullName evidence="2">histidine kinase</fullName>
        <ecNumber evidence="2">2.7.13.3</ecNumber>
    </recommendedName>
</protein>
<evidence type="ECO:0000259" key="11">
    <source>
        <dbReference type="SMART" id="SM00387"/>
    </source>
</evidence>
<dbReference type="SUPFAM" id="SSF55874">
    <property type="entry name" value="ATPase domain of HSP90 chaperone/DNA topoisomerase II/histidine kinase"/>
    <property type="match status" value="1"/>
</dbReference>
<evidence type="ECO:0000256" key="5">
    <source>
        <dbReference type="ARBA" id="ARBA00022741"/>
    </source>
</evidence>
<keyword evidence="10" id="KW-0812">Transmembrane</keyword>
<keyword evidence="10" id="KW-0472">Membrane</keyword>
<keyword evidence="3" id="KW-0597">Phosphoprotein</keyword>
<organism evidence="12 13">
    <name type="scientific">Fodinicola feengrottensis</name>
    <dbReference type="NCBI Taxonomy" id="435914"/>
    <lineage>
        <taxon>Bacteria</taxon>
        <taxon>Bacillati</taxon>
        <taxon>Actinomycetota</taxon>
        <taxon>Actinomycetes</taxon>
        <taxon>Mycobacteriales</taxon>
        <taxon>Fodinicola</taxon>
    </lineage>
</organism>
<evidence type="ECO:0000256" key="10">
    <source>
        <dbReference type="SAM" id="Phobius"/>
    </source>
</evidence>
<dbReference type="InterPro" id="IPR025828">
    <property type="entry name" value="Put_sensor_dom"/>
</dbReference>